<dbReference type="SMART" id="SM00848">
    <property type="entry name" value="Inhibitor_I29"/>
    <property type="match status" value="1"/>
</dbReference>
<dbReference type="EMBL" id="JBBJCI010000348">
    <property type="protein sequence ID" value="KAK7234091.1"/>
    <property type="molecule type" value="Genomic_DNA"/>
</dbReference>
<evidence type="ECO:0000256" key="4">
    <source>
        <dbReference type="SAM" id="Phobius"/>
    </source>
</evidence>
<dbReference type="Proteomes" id="UP001363151">
    <property type="component" value="Unassembled WGS sequence"/>
</dbReference>
<evidence type="ECO:0000256" key="2">
    <source>
        <dbReference type="ARBA" id="ARBA00023145"/>
    </source>
</evidence>
<organism evidence="7 8">
    <name type="scientific">Aureococcus anophagefferens</name>
    <name type="common">Harmful bloom alga</name>
    <dbReference type="NCBI Taxonomy" id="44056"/>
    <lineage>
        <taxon>Eukaryota</taxon>
        <taxon>Sar</taxon>
        <taxon>Stramenopiles</taxon>
        <taxon>Ochrophyta</taxon>
        <taxon>Pelagophyceae</taxon>
        <taxon>Pelagomonadales</taxon>
        <taxon>Pelagomonadaceae</taxon>
        <taxon>Aureococcus</taxon>
    </lineage>
</organism>
<dbReference type="InterPro" id="IPR000169">
    <property type="entry name" value="Pept_cys_AS"/>
</dbReference>
<evidence type="ECO:0000313" key="7">
    <source>
        <dbReference type="EMBL" id="KAK7234091.1"/>
    </source>
</evidence>
<dbReference type="PROSITE" id="PS00139">
    <property type="entry name" value="THIOL_PROTEASE_CYS"/>
    <property type="match status" value="1"/>
</dbReference>
<gene>
    <name evidence="7" type="ORF">SO694_00146061</name>
</gene>
<evidence type="ECO:0000313" key="8">
    <source>
        <dbReference type="Proteomes" id="UP001363151"/>
    </source>
</evidence>
<keyword evidence="4" id="KW-1133">Transmembrane helix</keyword>
<evidence type="ECO:0000259" key="5">
    <source>
        <dbReference type="SMART" id="SM00645"/>
    </source>
</evidence>
<protein>
    <submittedName>
        <fullName evidence="7">C1 peptidase family protein</fullName>
    </submittedName>
</protein>
<dbReference type="Pfam" id="PF00112">
    <property type="entry name" value="Peptidase_C1"/>
    <property type="match status" value="1"/>
</dbReference>
<dbReference type="PRINTS" id="PR00705">
    <property type="entry name" value="PAPAIN"/>
</dbReference>
<dbReference type="Pfam" id="PF08246">
    <property type="entry name" value="Inhibitor_I29"/>
    <property type="match status" value="1"/>
</dbReference>
<dbReference type="Gene3D" id="3.90.70.10">
    <property type="entry name" value="Cysteine proteinases"/>
    <property type="match status" value="1"/>
</dbReference>
<dbReference type="SMART" id="SM00645">
    <property type="entry name" value="Pept_C1"/>
    <property type="match status" value="1"/>
</dbReference>
<name>A0ABR1FNF2_AURAN</name>
<evidence type="ECO:0000259" key="6">
    <source>
        <dbReference type="SMART" id="SM00848"/>
    </source>
</evidence>
<dbReference type="InterPro" id="IPR025661">
    <property type="entry name" value="Pept_asp_AS"/>
</dbReference>
<feature type="domain" description="Cathepsin propeptide inhibitor" evidence="6">
    <location>
        <begin position="75"/>
        <end position="130"/>
    </location>
</feature>
<evidence type="ECO:0000256" key="3">
    <source>
        <dbReference type="ARBA" id="ARBA00023157"/>
    </source>
</evidence>
<keyword evidence="2" id="KW-0865">Zymogen</keyword>
<proteinExistence type="inferred from homology"/>
<dbReference type="InterPro" id="IPR000668">
    <property type="entry name" value="Peptidase_C1A_C"/>
</dbReference>
<reference evidence="7 8" key="1">
    <citation type="submission" date="2024-03" db="EMBL/GenBank/DDBJ databases">
        <title>Aureococcus anophagefferens CCMP1851 and Kratosvirus quantuckense: Draft genome of a second virus-susceptible host strain in the model system.</title>
        <authorList>
            <person name="Chase E."/>
            <person name="Truchon A.R."/>
            <person name="Schepens W."/>
            <person name="Wilhelm S.W."/>
        </authorList>
    </citation>
    <scope>NUCLEOTIDE SEQUENCE [LARGE SCALE GENOMIC DNA]</scope>
    <source>
        <strain evidence="7 8">CCMP1851</strain>
    </source>
</reference>
<dbReference type="PROSITE" id="PS00640">
    <property type="entry name" value="THIOL_PROTEASE_ASN"/>
    <property type="match status" value="1"/>
</dbReference>
<dbReference type="Gene3D" id="1.10.287.2250">
    <property type="match status" value="1"/>
</dbReference>
<keyword evidence="8" id="KW-1185">Reference proteome</keyword>
<feature type="domain" description="Peptidase C1A papain C-terminal" evidence="5">
    <location>
        <begin position="235"/>
        <end position="495"/>
    </location>
</feature>
<sequence>MAVYEPIPGGEAPAVRRKRRIVKATVGLAAVLVVAANVGRHYLSLGRDLELEASVIASTKVVYGDMEAAKVRDLYEQFKRRERRDFDDAEDARRFAIFRRNLATIDTLNAANPAAVFGITSFCDRTDEERQSVKMQTEFSDYASLKRSLALAVRGARALVDDAESKTAADVPGDKHLYNYSGGMPTWQWQHGFVNGSGDPAYFNATQGEVAWVSASDCAACDRFPHFGDYDMGNLPDDFDWRALGAVTAVKNQKYCGSCWSFSSAGDIEGTMFLAGDDLISLSTQQLVSCNTYNYGCDGGWPFAAMEYVSHFGGLVPMDDYPYKGICMDNMCGGTEIFTGTPTCDKELLNGHLAAGDVAAIEGYQFVAMGAEYEDLMHVALVKNGPLSLAFNANGMEFYVHGVVGCTEQMCEAGGVDHHFPCDPTALDHAVLLVGYGTEVRDVTDANGMPTGETFDVPYWLIKNSWDTEWGEGGYYRLVRGVNACGVANMVVHSVHKKN</sequence>
<comment type="caution">
    <text evidence="7">The sequence shown here is derived from an EMBL/GenBank/DDBJ whole genome shotgun (WGS) entry which is preliminary data.</text>
</comment>
<keyword evidence="3" id="KW-1015">Disulfide bond</keyword>
<evidence type="ECO:0000256" key="1">
    <source>
        <dbReference type="ARBA" id="ARBA00008455"/>
    </source>
</evidence>
<dbReference type="CDD" id="cd02248">
    <property type="entry name" value="Peptidase_C1A"/>
    <property type="match status" value="1"/>
</dbReference>
<dbReference type="InterPro" id="IPR039417">
    <property type="entry name" value="Peptidase_C1A_papain-like"/>
</dbReference>
<comment type="similarity">
    <text evidence="1">Belongs to the peptidase C1 family.</text>
</comment>
<keyword evidence="4" id="KW-0812">Transmembrane</keyword>
<dbReference type="InterPro" id="IPR013201">
    <property type="entry name" value="Prot_inhib_I29"/>
</dbReference>
<dbReference type="InterPro" id="IPR038765">
    <property type="entry name" value="Papain-like_cys_pep_sf"/>
</dbReference>
<dbReference type="PROSITE" id="PS00639">
    <property type="entry name" value="THIOL_PROTEASE_HIS"/>
    <property type="match status" value="1"/>
</dbReference>
<dbReference type="InterPro" id="IPR025660">
    <property type="entry name" value="Pept_his_AS"/>
</dbReference>
<keyword evidence="4" id="KW-0472">Membrane</keyword>
<accession>A0ABR1FNF2</accession>
<dbReference type="SUPFAM" id="SSF54001">
    <property type="entry name" value="Cysteine proteinases"/>
    <property type="match status" value="1"/>
</dbReference>
<feature type="transmembrane region" description="Helical" evidence="4">
    <location>
        <begin position="21"/>
        <end position="39"/>
    </location>
</feature>
<dbReference type="PANTHER" id="PTHR12411">
    <property type="entry name" value="CYSTEINE PROTEASE FAMILY C1-RELATED"/>
    <property type="match status" value="1"/>
</dbReference>
<dbReference type="InterPro" id="IPR013128">
    <property type="entry name" value="Peptidase_C1A"/>
</dbReference>